<dbReference type="Proteomes" id="UP000308802">
    <property type="component" value="Unassembled WGS sequence"/>
</dbReference>
<reference evidence="2 3" key="1">
    <citation type="submission" date="2018-10" db="EMBL/GenBank/DDBJ databases">
        <title>Fifty Aureobasidium pullulans genomes reveal a recombining polyextremotolerant generalist.</title>
        <authorList>
            <person name="Gostincar C."/>
            <person name="Turk M."/>
            <person name="Zajc J."/>
            <person name="Gunde-Cimerman N."/>
        </authorList>
    </citation>
    <scope>NUCLEOTIDE SEQUENCE [LARGE SCALE GENOMIC DNA]</scope>
    <source>
        <strain evidence="2 3">EXF-10659</strain>
    </source>
</reference>
<dbReference type="EMBL" id="QZAO01000021">
    <property type="protein sequence ID" value="THW79173.1"/>
    <property type="molecule type" value="Genomic_DNA"/>
</dbReference>
<keyword evidence="1" id="KW-0472">Membrane</keyword>
<protein>
    <submittedName>
        <fullName evidence="2">Uncharacterized protein</fullName>
    </submittedName>
</protein>
<keyword evidence="1" id="KW-0812">Transmembrane</keyword>
<feature type="transmembrane region" description="Helical" evidence="1">
    <location>
        <begin position="283"/>
        <end position="303"/>
    </location>
</feature>
<feature type="transmembrane region" description="Helical" evidence="1">
    <location>
        <begin position="249"/>
        <end position="271"/>
    </location>
</feature>
<feature type="transmembrane region" description="Helical" evidence="1">
    <location>
        <begin position="213"/>
        <end position="237"/>
    </location>
</feature>
<proteinExistence type="predicted"/>
<feature type="transmembrane region" description="Helical" evidence="1">
    <location>
        <begin position="41"/>
        <end position="58"/>
    </location>
</feature>
<dbReference type="AlphaFoldDB" id="A0A4S9AIP5"/>
<comment type="caution">
    <text evidence="2">The sequence shown here is derived from an EMBL/GenBank/DDBJ whole genome shotgun (WGS) entry which is preliminary data.</text>
</comment>
<gene>
    <name evidence="2" type="ORF">D6D19_01396</name>
</gene>
<evidence type="ECO:0000313" key="2">
    <source>
        <dbReference type="EMBL" id="THW79173.1"/>
    </source>
</evidence>
<name>A0A4S9AIP5_AURPU</name>
<evidence type="ECO:0000313" key="3">
    <source>
        <dbReference type="Proteomes" id="UP000308802"/>
    </source>
</evidence>
<feature type="transmembrane region" description="Helical" evidence="1">
    <location>
        <begin position="174"/>
        <end position="193"/>
    </location>
</feature>
<organism evidence="2 3">
    <name type="scientific">Aureobasidium pullulans</name>
    <name type="common">Black yeast</name>
    <name type="synonym">Pullularia pullulans</name>
    <dbReference type="NCBI Taxonomy" id="5580"/>
    <lineage>
        <taxon>Eukaryota</taxon>
        <taxon>Fungi</taxon>
        <taxon>Dikarya</taxon>
        <taxon>Ascomycota</taxon>
        <taxon>Pezizomycotina</taxon>
        <taxon>Dothideomycetes</taxon>
        <taxon>Dothideomycetidae</taxon>
        <taxon>Dothideales</taxon>
        <taxon>Saccotheciaceae</taxon>
        <taxon>Aureobasidium</taxon>
    </lineage>
</organism>
<accession>A0A4S9AIP5</accession>
<feature type="transmembrane region" description="Helical" evidence="1">
    <location>
        <begin position="115"/>
        <end position="135"/>
    </location>
</feature>
<sequence length="323" mass="35229">MSNHSDDSDRESVPATNKILPSVKPEQPVVNPYTISSKDMSIIYVAGQILSCIGLVYLDLFCPDTSSILAYLSEGACGFLLLVAYVIFAGINASTFGKDNTPRPPGDSASEEIRAGIGAMLGIAIAVLLAALTHALDEKGWIYQIFWLQLLAVPCTCPARSSSCFENMTEDKQIVVVQVAGHIMANLLLWFHLENKPVALENDLYPLIEPKWFGWGVAIYFLLGVSIGLFFVVSGCIIEKHMSDIQRALFLIAFGSLGGMSVMWLMAKLFYYFVHTTILHKLLLIEIGALPGAYFIGTSGWLLKALKTSPEYSAVNPAQPSVV</sequence>
<evidence type="ECO:0000256" key="1">
    <source>
        <dbReference type="SAM" id="Phobius"/>
    </source>
</evidence>
<feature type="transmembrane region" description="Helical" evidence="1">
    <location>
        <begin position="70"/>
        <end position="94"/>
    </location>
</feature>
<keyword evidence="1" id="KW-1133">Transmembrane helix</keyword>